<name>A0A3M7QX60_BRAPC</name>
<dbReference type="InterPro" id="IPR011009">
    <property type="entry name" value="Kinase-like_dom_sf"/>
</dbReference>
<evidence type="ECO:0000256" key="6">
    <source>
        <dbReference type="ARBA" id="ARBA00022840"/>
    </source>
</evidence>
<dbReference type="PROSITE" id="PS00108">
    <property type="entry name" value="PROTEIN_KINASE_ST"/>
    <property type="match status" value="1"/>
</dbReference>
<dbReference type="PANTHER" id="PTHR48016:SF32">
    <property type="entry name" value="MITOGEN-ACTIVATED PROTEIN KINASE KINASE KINASE 4"/>
    <property type="match status" value="1"/>
</dbReference>
<dbReference type="GO" id="GO:0004674">
    <property type="term" value="F:protein serine/threonine kinase activity"/>
    <property type="evidence" value="ECO:0007669"/>
    <property type="project" value="UniProtKB-KW"/>
</dbReference>
<dbReference type="InterPro" id="IPR045801">
    <property type="entry name" value="MEKK4_N"/>
</dbReference>
<dbReference type="InterPro" id="IPR017441">
    <property type="entry name" value="Protein_kinase_ATP_BS"/>
</dbReference>
<dbReference type="GO" id="GO:0005524">
    <property type="term" value="F:ATP binding"/>
    <property type="evidence" value="ECO:0007669"/>
    <property type="project" value="UniProtKB-UniRule"/>
</dbReference>
<dbReference type="AlphaFoldDB" id="A0A3M7QX60"/>
<dbReference type="Pfam" id="PF00069">
    <property type="entry name" value="Pkinase"/>
    <property type="match status" value="1"/>
</dbReference>
<dbReference type="Pfam" id="PF19431">
    <property type="entry name" value="MEKK4_N"/>
    <property type="match status" value="1"/>
</dbReference>
<proteinExistence type="inferred from homology"/>
<keyword evidence="5 9" id="KW-0418">Kinase</keyword>
<sequence>MGSISLIKEKASFHPSIDESITDLKDKIYELRKICTNWIKTIETDLIPNSSSDPNNASLAKIERNVNEILRVSYIFGIELQNDIIKFMTQNRAKSFAQGLAQFSIQWCDYIVSKTDRGKGRTTRPWAANKGLHLVQVAVAHSVHLSSWEFSRLVQAVERCFSHLIGDNEHDSDCLLKPLARNISTSSRSLSFTPKITNKSLPPRNRFDQACQQFDQEIEKRRFKDRSIGKILEINRQDWIIAGTEVQFRWQLGLLIGEGSFGKVYSCVNLDTWEPMALKIIEFKNNTDLQNLQEIADEINNVVDINHENLVKVYGSELHRKEIFIFMEFCGDQCTLDRLSRDASGLPENLVRKYTKSLLKGVEYLHERNIIHRDVKGANIFLKSIDNRHPEKVVLKLGDFGCSIRLKDPIGTASRDQATGLRGTYAFMAPEVMASGGLKDEGYTYSADIWSVGCVVIEMFTGKRPWHPFKDEAILFKVHLSGDSEKKPSFPVPISEEANHFLNCCFEFEPDKRLLADQLLELSFAKVVDEDSVYD</sequence>
<keyword evidence="6 7" id="KW-0067">ATP-binding</keyword>
<dbReference type="PROSITE" id="PS50011">
    <property type="entry name" value="PROTEIN_KINASE_DOM"/>
    <property type="match status" value="1"/>
</dbReference>
<keyword evidence="2" id="KW-0723">Serine/threonine-protein kinase</keyword>
<keyword evidence="3" id="KW-0808">Transferase</keyword>
<evidence type="ECO:0000313" key="9">
    <source>
        <dbReference type="EMBL" id="RNA15922.1"/>
    </source>
</evidence>
<keyword evidence="4 7" id="KW-0547">Nucleotide-binding</keyword>
<feature type="domain" description="Protein kinase" evidence="8">
    <location>
        <begin position="250"/>
        <end position="525"/>
    </location>
</feature>
<reference evidence="9 10" key="1">
    <citation type="journal article" date="2018" name="Sci. Rep.">
        <title>Genomic signatures of local adaptation to the degree of environmental predictability in rotifers.</title>
        <authorList>
            <person name="Franch-Gras L."/>
            <person name="Hahn C."/>
            <person name="Garcia-Roger E.M."/>
            <person name="Carmona M.J."/>
            <person name="Serra M."/>
            <person name="Gomez A."/>
        </authorList>
    </citation>
    <scope>NUCLEOTIDE SEQUENCE [LARGE SCALE GENOMIC DNA]</scope>
    <source>
        <strain evidence="9">HYR1</strain>
    </source>
</reference>
<evidence type="ECO:0000256" key="4">
    <source>
        <dbReference type="ARBA" id="ARBA00022741"/>
    </source>
</evidence>
<dbReference type="GO" id="GO:0000165">
    <property type="term" value="P:MAPK cascade"/>
    <property type="evidence" value="ECO:0007669"/>
    <property type="project" value="InterPro"/>
</dbReference>
<dbReference type="OrthoDB" id="1043025at2759"/>
<dbReference type="InterPro" id="IPR050538">
    <property type="entry name" value="MAP_kinase_kinase_kinase"/>
</dbReference>
<keyword evidence="10" id="KW-1185">Reference proteome</keyword>
<dbReference type="EMBL" id="REGN01004844">
    <property type="protein sequence ID" value="RNA15922.1"/>
    <property type="molecule type" value="Genomic_DNA"/>
</dbReference>
<dbReference type="PANTHER" id="PTHR48016">
    <property type="entry name" value="MAP KINASE KINASE KINASE SSK2-RELATED-RELATED"/>
    <property type="match status" value="1"/>
</dbReference>
<evidence type="ECO:0000256" key="7">
    <source>
        <dbReference type="PROSITE-ProRule" id="PRU10141"/>
    </source>
</evidence>
<dbReference type="InterPro" id="IPR008271">
    <property type="entry name" value="Ser/Thr_kinase_AS"/>
</dbReference>
<organism evidence="9 10">
    <name type="scientific">Brachionus plicatilis</name>
    <name type="common">Marine rotifer</name>
    <name type="synonym">Brachionus muelleri</name>
    <dbReference type="NCBI Taxonomy" id="10195"/>
    <lineage>
        <taxon>Eukaryota</taxon>
        <taxon>Metazoa</taxon>
        <taxon>Spiralia</taxon>
        <taxon>Gnathifera</taxon>
        <taxon>Rotifera</taxon>
        <taxon>Eurotatoria</taxon>
        <taxon>Monogononta</taxon>
        <taxon>Pseudotrocha</taxon>
        <taxon>Ploima</taxon>
        <taxon>Brachionidae</taxon>
        <taxon>Brachionus</taxon>
    </lineage>
</organism>
<feature type="binding site" evidence="7">
    <location>
        <position position="279"/>
    </location>
    <ligand>
        <name>ATP</name>
        <dbReference type="ChEBI" id="CHEBI:30616"/>
    </ligand>
</feature>
<dbReference type="STRING" id="10195.A0A3M7QX60"/>
<dbReference type="Proteomes" id="UP000276133">
    <property type="component" value="Unassembled WGS sequence"/>
</dbReference>
<protein>
    <submittedName>
        <fullName evidence="9">Mitogen-activated kinase kinase kinase 4 isoform X1</fullName>
    </submittedName>
</protein>
<evidence type="ECO:0000313" key="10">
    <source>
        <dbReference type="Proteomes" id="UP000276133"/>
    </source>
</evidence>
<evidence type="ECO:0000256" key="5">
    <source>
        <dbReference type="ARBA" id="ARBA00022777"/>
    </source>
</evidence>
<gene>
    <name evidence="9" type="ORF">BpHYR1_040365</name>
</gene>
<dbReference type="Gene3D" id="1.10.510.10">
    <property type="entry name" value="Transferase(Phosphotransferase) domain 1"/>
    <property type="match status" value="1"/>
</dbReference>
<dbReference type="InterPro" id="IPR000719">
    <property type="entry name" value="Prot_kinase_dom"/>
</dbReference>
<evidence type="ECO:0000256" key="1">
    <source>
        <dbReference type="ARBA" id="ARBA00006529"/>
    </source>
</evidence>
<dbReference type="SUPFAM" id="SSF56112">
    <property type="entry name" value="Protein kinase-like (PK-like)"/>
    <property type="match status" value="1"/>
</dbReference>
<comment type="caution">
    <text evidence="9">The sequence shown here is derived from an EMBL/GenBank/DDBJ whole genome shotgun (WGS) entry which is preliminary data.</text>
</comment>
<accession>A0A3M7QX60</accession>
<dbReference type="PROSITE" id="PS00107">
    <property type="entry name" value="PROTEIN_KINASE_ATP"/>
    <property type="match status" value="1"/>
</dbReference>
<evidence type="ECO:0000256" key="2">
    <source>
        <dbReference type="ARBA" id="ARBA00022527"/>
    </source>
</evidence>
<evidence type="ECO:0000256" key="3">
    <source>
        <dbReference type="ARBA" id="ARBA00022679"/>
    </source>
</evidence>
<evidence type="ECO:0000259" key="8">
    <source>
        <dbReference type="PROSITE" id="PS50011"/>
    </source>
</evidence>
<dbReference type="SMART" id="SM00220">
    <property type="entry name" value="S_TKc"/>
    <property type="match status" value="1"/>
</dbReference>
<comment type="similarity">
    <text evidence="1">Belongs to the protein kinase superfamily. STE Ser/Thr protein kinase family. MAP kinase kinase kinase subfamily.</text>
</comment>